<organism evidence="2">
    <name type="scientific">Haemophilus influenzae HK1212</name>
    <dbReference type="NCBI Taxonomy" id="456482"/>
    <lineage>
        <taxon>Bacteria</taxon>
        <taxon>Pseudomonadati</taxon>
        <taxon>Pseudomonadota</taxon>
        <taxon>Gammaproteobacteria</taxon>
        <taxon>Pasteurellales</taxon>
        <taxon>Pasteurellaceae</taxon>
        <taxon>Haemophilus</taxon>
    </lineage>
</organism>
<feature type="non-terminal residue" evidence="2">
    <location>
        <position position="343"/>
    </location>
</feature>
<comment type="caution">
    <text evidence="2">The sequence shown here is derived from an EMBL/GenBank/DDBJ whole genome shotgun (WGS) entry which is preliminary data.</text>
</comment>
<sequence length="343" mass="36979">MWLCSISTGTSTLDQVEVGFTPTRSYIVQWAKSVTWATPELEQGKLLGLALDTAKIMVLNQNAQQTLQKVAFLGHAKDTRLTGLLNNPSVEVYNIKGTSANTKVQAMDFDKSVAFFKEMFLAGMEKTKRIEAPNTFAIDLLDLAHLALTQRNNTDTTALEFLTKSLSAAAGRDVAIQIPNEMAAASVAPIVTPMQPAQVVEPQVAHKDIAKKEVKVAEKAAMPSKATEQNVAKTAGKAPIVEAKPVQVKKEKKVQIVDAKPVSKSTASRLATKTLTVPKGVSLMQVFRDNQLNISDVNAMSKAAGAGNVLSSFKSGDKVTVSVNNQGRVNEMRLSNGARFVRQ</sequence>
<evidence type="ECO:0000259" key="1">
    <source>
        <dbReference type="Pfam" id="PF04225"/>
    </source>
</evidence>
<proteinExistence type="predicted"/>
<reference evidence="2" key="1">
    <citation type="journal article" date="2010" name="Genomics">
        <title>Tracing phylogenomic events leading to diversity of Haemophilus influenzae and the emergence of Brazilian Purpuric Fever (BPF)-associated clones.</title>
        <authorList>
            <person name="Papazisi L."/>
            <person name="Ratnayake S."/>
            <person name="Remortel B.G."/>
            <person name="Bock G.R."/>
            <person name="Liang W."/>
            <person name="Saeed A.I."/>
            <person name="Liu J."/>
            <person name="Fleischmann R.D."/>
            <person name="Kilian M."/>
            <person name="Peterson S.N."/>
        </authorList>
    </citation>
    <scope>NUCLEOTIDE SEQUENCE [LARGE SCALE GENOMIC DNA]</scope>
    <source>
        <strain evidence="2">HK1212</strain>
    </source>
</reference>
<accession>A0A7G2K025</accession>
<feature type="domain" description="Opacity-associated protein A LysM-like" evidence="1">
    <location>
        <begin position="272"/>
        <end position="343"/>
    </location>
</feature>
<dbReference type="InterPro" id="IPR020049">
    <property type="entry name" value="Major_capsid-like"/>
</dbReference>
<dbReference type="EMBL" id="ABFC01000462">
    <property type="protein sequence ID" value="EFA28891.1"/>
    <property type="molecule type" value="Genomic_DNA"/>
</dbReference>
<protein>
    <submittedName>
        <fullName evidence="2">Opacity associated protein OapA</fullName>
    </submittedName>
</protein>
<dbReference type="Pfam" id="PF09950">
    <property type="entry name" value="Major_capside"/>
    <property type="match status" value="1"/>
</dbReference>
<dbReference type="GO" id="GO:0042834">
    <property type="term" value="F:peptidoglycan binding"/>
    <property type="evidence" value="ECO:0007669"/>
    <property type="project" value="InterPro"/>
</dbReference>
<name>A0A7G2K025_HAEIF</name>
<evidence type="ECO:0000313" key="2">
    <source>
        <dbReference type="EMBL" id="EFA28891.1"/>
    </source>
</evidence>
<dbReference type="InterPro" id="IPR007340">
    <property type="entry name" value="LysM_Opacity-associatedA"/>
</dbReference>
<gene>
    <name evidence="2" type="primary">oapA</name>
    <name evidence="2" type="ORF">HAINFHK1212_1600</name>
</gene>
<dbReference type="AlphaFoldDB" id="A0A7G2K025"/>
<dbReference type="Pfam" id="PF04225">
    <property type="entry name" value="LysM_OapA"/>
    <property type="match status" value="1"/>
</dbReference>